<keyword evidence="7" id="KW-0067">ATP-binding</keyword>
<dbReference type="Gene3D" id="1.10.287.130">
    <property type="match status" value="1"/>
</dbReference>
<dbReference type="PROSITE" id="PS50109">
    <property type="entry name" value="HIS_KIN"/>
    <property type="match status" value="1"/>
</dbReference>
<dbReference type="PANTHER" id="PTHR43065:SF10">
    <property type="entry name" value="PEROXIDE STRESS-ACTIVATED HISTIDINE KINASE MAK3"/>
    <property type="match status" value="1"/>
</dbReference>
<dbReference type="GO" id="GO:0000155">
    <property type="term" value="F:phosphorelay sensor kinase activity"/>
    <property type="evidence" value="ECO:0007669"/>
    <property type="project" value="InterPro"/>
</dbReference>
<dbReference type="SMART" id="SM00388">
    <property type="entry name" value="HisKA"/>
    <property type="match status" value="1"/>
</dbReference>
<dbReference type="AlphaFoldDB" id="A0A7W5B232"/>
<evidence type="ECO:0000259" key="10">
    <source>
        <dbReference type="PROSITE" id="PS50109"/>
    </source>
</evidence>
<evidence type="ECO:0000256" key="1">
    <source>
        <dbReference type="ARBA" id="ARBA00000085"/>
    </source>
</evidence>
<dbReference type="SMART" id="SM00387">
    <property type="entry name" value="HATPase_c"/>
    <property type="match status" value="1"/>
</dbReference>
<keyword evidence="9" id="KW-0472">Membrane</keyword>
<dbReference type="RefSeq" id="WP_343060669.1">
    <property type="nucleotide sequence ID" value="NZ_JACHXK010000015.1"/>
</dbReference>
<feature type="transmembrane region" description="Helical" evidence="9">
    <location>
        <begin position="98"/>
        <end position="117"/>
    </location>
</feature>
<evidence type="ECO:0000256" key="9">
    <source>
        <dbReference type="SAM" id="Phobius"/>
    </source>
</evidence>
<dbReference type="SUPFAM" id="SSF55874">
    <property type="entry name" value="ATPase domain of HSP90 chaperone/DNA topoisomerase II/histidine kinase"/>
    <property type="match status" value="1"/>
</dbReference>
<dbReference type="EC" id="2.7.13.3" evidence="2"/>
<dbReference type="InterPro" id="IPR003594">
    <property type="entry name" value="HATPase_dom"/>
</dbReference>
<dbReference type="SUPFAM" id="SSF55785">
    <property type="entry name" value="PYP-like sensor domain (PAS domain)"/>
    <property type="match status" value="1"/>
</dbReference>
<feature type="transmembrane region" description="Helical" evidence="9">
    <location>
        <begin position="66"/>
        <end position="86"/>
    </location>
</feature>
<evidence type="ECO:0000256" key="6">
    <source>
        <dbReference type="ARBA" id="ARBA00022777"/>
    </source>
</evidence>
<keyword evidence="6 11" id="KW-0418">Kinase</keyword>
<reference evidence="11 12" key="1">
    <citation type="submission" date="2020-08" db="EMBL/GenBank/DDBJ databases">
        <title>Genomic Encyclopedia of Type Strains, Phase III (KMG-III): the genomes of soil and plant-associated and newly described type strains.</title>
        <authorList>
            <person name="Whitman W."/>
        </authorList>
    </citation>
    <scope>NUCLEOTIDE SEQUENCE [LARGE SCALE GENOMIC DNA]</scope>
    <source>
        <strain evidence="11 12">CECT 5862</strain>
    </source>
</reference>
<dbReference type="Gene3D" id="3.30.450.20">
    <property type="entry name" value="PAS domain"/>
    <property type="match status" value="1"/>
</dbReference>
<dbReference type="InterPro" id="IPR036890">
    <property type="entry name" value="HATPase_C_sf"/>
</dbReference>
<dbReference type="Proteomes" id="UP000570361">
    <property type="component" value="Unassembled WGS sequence"/>
</dbReference>
<dbReference type="InterPro" id="IPR035965">
    <property type="entry name" value="PAS-like_dom_sf"/>
</dbReference>
<dbReference type="CDD" id="cd00082">
    <property type="entry name" value="HisKA"/>
    <property type="match status" value="1"/>
</dbReference>
<evidence type="ECO:0000313" key="11">
    <source>
        <dbReference type="EMBL" id="MBB3113002.1"/>
    </source>
</evidence>
<accession>A0A7W5B232</accession>
<dbReference type="CDD" id="cd00130">
    <property type="entry name" value="PAS"/>
    <property type="match status" value="1"/>
</dbReference>
<keyword evidence="8" id="KW-0902">Two-component regulatory system</keyword>
<dbReference type="InterPro" id="IPR005467">
    <property type="entry name" value="His_kinase_dom"/>
</dbReference>
<feature type="transmembrane region" description="Helical" evidence="9">
    <location>
        <begin position="171"/>
        <end position="188"/>
    </location>
</feature>
<dbReference type="Gene3D" id="3.30.565.10">
    <property type="entry name" value="Histidine kinase-like ATPase, C-terminal domain"/>
    <property type="match status" value="1"/>
</dbReference>
<evidence type="ECO:0000256" key="4">
    <source>
        <dbReference type="ARBA" id="ARBA00022679"/>
    </source>
</evidence>
<protein>
    <recommendedName>
        <fullName evidence="2">histidine kinase</fullName>
        <ecNumber evidence="2">2.7.13.3</ecNumber>
    </recommendedName>
</protein>
<evidence type="ECO:0000313" key="12">
    <source>
        <dbReference type="Proteomes" id="UP000570361"/>
    </source>
</evidence>
<organism evidence="11 12">
    <name type="scientific">Paenibacillus phyllosphaerae</name>
    <dbReference type="NCBI Taxonomy" id="274593"/>
    <lineage>
        <taxon>Bacteria</taxon>
        <taxon>Bacillati</taxon>
        <taxon>Bacillota</taxon>
        <taxon>Bacilli</taxon>
        <taxon>Bacillales</taxon>
        <taxon>Paenibacillaceae</taxon>
        <taxon>Paenibacillus</taxon>
    </lineage>
</organism>
<feature type="domain" description="Histidine kinase" evidence="10">
    <location>
        <begin position="349"/>
        <end position="554"/>
    </location>
</feature>
<feature type="transmembrane region" description="Helical" evidence="9">
    <location>
        <begin position="34"/>
        <end position="54"/>
    </location>
</feature>
<name>A0A7W5B232_9BACL</name>
<sequence>MWKQTLLQMIVALMPIFAYQVWYDRSKKRTNGTIILIVATASAVIVSCALCAWANRYDMGFTFIPLLLGSLYGGHAVMALLFAVYAAGKLIHYGHAPWALVELAGFFLILLPVLYGCKPSFAAALRKQRHIIMSLLVSLVIAIKAAAFLIYPIHTATHAHSTISHSTVWHFAIYAVLYYLAAWFGIYMNENFIERLQLQRKVNELSDSNRIEMQKLQQLIDGNPLGVIFVDQNGLITHLNGQAIELFKKDLPEEASLIGASYKKLENREGGKALTRLLAQALNGRPAATEYIQEQAKIYAHTGISVRDNTNGQIVGAAIIVHDMTELTRLRSEVDRMERLSLVGQMAASITHEIRNPMAVIRGFVQLMRERSQESQQEYFRIVIEELDRANSIINDFLSLAQNRMIEKESCSLHDIVQELAPLLWADANLRGIEVQLELSEHMPQLMLNPKEMKQLILNLARNGMEAMEQHGKLRISTTVSPDQVELRINDTGVGIPQEQVDRLFEPFYTTKSSGTGLGLPLCLSIVERHGGKIRVESAEGQGTTFIVTFDRHVNS</sequence>
<dbReference type="InterPro" id="IPR004358">
    <property type="entry name" value="Sig_transdc_His_kin-like_C"/>
</dbReference>
<evidence type="ECO:0000256" key="2">
    <source>
        <dbReference type="ARBA" id="ARBA00012438"/>
    </source>
</evidence>
<dbReference type="PRINTS" id="PR00344">
    <property type="entry name" value="BCTRLSENSOR"/>
</dbReference>
<dbReference type="EMBL" id="JACHXK010000015">
    <property type="protein sequence ID" value="MBB3113002.1"/>
    <property type="molecule type" value="Genomic_DNA"/>
</dbReference>
<keyword evidence="9" id="KW-1133">Transmembrane helix</keyword>
<proteinExistence type="predicted"/>
<evidence type="ECO:0000256" key="5">
    <source>
        <dbReference type="ARBA" id="ARBA00022741"/>
    </source>
</evidence>
<keyword evidence="12" id="KW-1185">Reference proteome</keyword>
<keyword evidence="4" id="KW-0808">Transferase</keyword>
<keyword evidence="3" id="KW-0597">Phosphoprotein</keyword>
<dbReference type="InterPro" id="IPR003661">
    <property type="entry name" value="HisK_dim/P_dom"/>
</dbReference>
<dbReference type="InterPro" id="IPR036097">
    <property type="entry name" value="HisK_dim/P_sf"/>
</dbReference>
<evidence type="ECO:0000256" key="3">
    <source>
        <dbReference type="ARBA" id="ARBA00022553"/>
    </source>
</evidence>
<dbReference type="PANTHER" id="PTHR43065">
    <property type="entry name" value="SENSOR HISTIDINE KINASE"/>
    <property type="match status" value="1"/>
</dbReference>
<evidence type="ECO:0000256" key="7">
    <source>
        <dbReference type="ARBA" id="ARBA00022840"/>
    </source>
</evidence>
<comment type="catalytic activity">
    <reaction evidence="1">
        <text>ATP + protein L-histidine = ADP + protein N-phospho-L-histidine.</text>
        <dbReference type="EC" id="2.7.13.3"/>
    </reaction>
</comment>
<keyword evidence="9" id="KW-0812">Transmembrane</keyword>
<dbReference type="Pfam" id="PF00512">
    <property type="entry name" value="HisKA"/>
    <property type="match status" value="1"/>
</dbReference>
<keyword evidence="5" id="KW-0547">Nucleotide-binding</keyword>
<dbReference type="GO" id="GO:0005524">
    <property type="term" value="F:ATP binding"/>
    <property type="evidence" value="ECO:0007669"/>
    <property type="project" value="UniProtKB-KW"/>
</dbReference>
<comment type="caution">
    <text evidence="11">The sequence shown here is derived from an EMBL/GenBank/DDBJ whole genome shotgun (WGS) entry which is preliminary data.</text>
</comment>
<dbReference type="SUPFAM" id="SSF47384">
    <property type="entry name" value="Homodimeric domain of signal transducing histidine kinase"/>
    <property type="match status" value="1"/>
</dbReference>
<dbReference type="Pfam" id="PF13188">
    <property type="entry name" value="PAS_8"/>
    <property type="match status" value="1"/>
</dbReference>
<gene>
    <name evidence="11" type="ORF">FHS18_005104</name>
</gene>
<feature type="transmembrane region" description="Helical" evidence="9">
    <location>
        <begin position="129"/>
        <end position="151"/>
    </location>
</feature>
<dbReference type="Pfam" id="PF02518">
    <property type="entry name" value="HATPase_c"/>
    <property type="match status" value="1"/>
</dbReference>
<evidence type="ECO:0000256" key="8">
    <source>
        <dbReference type="ARBA" id="ARBA00023012"/>
    </source>
</evidence>
<dbReference type="InterPro" id="IPR000014">
    <property type="entry name" value="PAS"/>
</dbReference>